<dbReference type="SMART" id="SM00385">
    <property type="entry name" value="CYCLIN"/>
    <property type="match status" value="2"/>
</dbReference>
<evidence type="ECO:0000256" key="4">
    <source>
        <dbReference type="ARBA" id="ARBA00022771"/>
    </source>
</evidence>
<dbReference type="GO" id="GO:0008270">
    <property type="term" value="F:zinc ion binding"/>
    <property type="evidence" value="ECO:0007669"/>
    <property type="project" value="UniProtKB-KW"/>
</dbReference>
<feature type="compositionally biased region" description="Basic and acidic residues" evidence="12">
    <location>
        <begin position="651"/>
        <end position="668"/>
    </location>
</feature>
<evidence type="ECO:0000256" key="3">
    <source>
        <dbReference type="ARBA" id="ARBA00022723"/>
    </source>
</evidence>
<dbReference type="PANTHER" id="PTHR11618">
    <property type="entry name" value="TRANSCRIPTION INITIATION FACTOR IIB-RELATED"/>
    <property type="match status" value="1"/>
</dbReference>
<dbReference type="CDD" id="cd20553">
    <property type="entry name" value="CYCLIN_TFIIIB90_rpt1"/>
    <property type="match status" value="1"/>
</dbReference>
<keyword evidence="6" id="KW-0805">Transcription regulation</keyword>
<feature type="compositionally biased region" description="Polar residues" evidence="12">
    <location>
        <begin position="723"/>
        <end position="735"/>
    </location>
</feature>
<feature type="compositionally biased region" description="Basic residues" evidence="12">
    <location>
        <begin position="405"/>
        <end position="414"/>
    </location>
</feature>
<dbReference type="AlphaFoldDB" id="A0A7S3HIT3"/>
<reference evidence="14" key="1">
    <citation type="submission" date="2021-01" db="EMBL/GenBank/DDBJ databases">
        <authorList>
            <person name="Corre E."/>
            <person name="Pelletier E."/>
            <person name="Niang G."/>
            <person name="Scheremetjew M."/>
            <person name="Finn R."/>
            <person name="Kale V."/>
            <person name="Holt S."/>
            <person name="Cochrane G."/>
            <person name="Meng A."/>
            <person name="Brown T."/>
            <person name="Cohen L."/>
        </authorList>
    </citation>
    <scope>NUCLEOTIDE SEQUENCE</scope>
    <source>
        <strain evidence="14">CCAP 955/1</strain>
    </source>
</reference>
<dbReference type="SUPFAM" id="SSF57783">
    <property type="entry name" value="Zinc beta-ribbon"/>
    <property type="match status" value="1"/>
</dbReference>
<evidence type="ECO:0000256" key="9">
    <source>
        <dbReference type="ARBA" id="ARBA00023242"/>
    </source>
</evidence>
<dbReference type="InterPro" id="IPR036915">
    <property type="entry name" value="Cyclin-like_sf"/>
</dbReference>
<dbReference type="InterPro" id="IPR013763">
    <property type="entry name" value="Cyclin-like_dom"/>
</dbReference>
<proteinExistence type="inferred from homology"/>
<evidence type="ECO:0000256" key="7">
    <source>
        <dbReference type="ARBA" id="ARBA00023159"/>
    </source>
</evidence>
<dbReference type="GO" id="GO:0017025">
    <property type="term" value="F:TBP-class protein binding"/>
    <property type="evidence" value="ECO:0007669"/>
    <property type="project" value="InterPro"/>
</dbReference>
<comment type="similarity">
    <text evidence="2">Belongs to the TFIIB family.</text>
</comment>
<dbReference type="InterPro" id="IPR000812">
    <property type="entry name" value="TFIIB"/>
</dbReference>
<dbReference type="Gene3D" id="1.20.5.650">
    <property type="entry name" value="Single helix bin"/>
    <property type="match status" value="1"/>
</dbReference>
<dbReference type="SUPFAM" id="SSF47954">
    <property type="entry name" value="Cyclin-like"/>
    <property type="match status" value="2"/>
</dbReference>
<evidence type="ECO:0000256" key="10">
    <source>
        <dbReference type="ARBA" id="ARBA00031009"/>
    </source>
</evidence>
<feature type="compositionally biased region" description="Polar residues" evidence="12">
    <location>
        <begin position="895"/>
        <end position="905"/>
    </location>
</feature>
<keyword evidence="3" id="KW-0479">Metal-binding</keyword>
<feature type="region of interest" description="Disordered" evidence="12">
    <location>
        <begin position="711"/>
        <end position="767"/>
    </location>
</feature>
<feature type="compositionally biased region" description="Basic and acidic residues" evidence="12">
    <location>
        <begin position="711"/>
        <end position="722"/>
    </location>
</feature>
<dbReference type="EMBL" id="HBIC01049172">
    <property type="protein sequence ID" value="CAE0296165.1"/>
    <property type="molecule type" value="Transcribed_RNA"/>
</dbReference>
<organism evidence="14">
    <name type="scientific">Spumella elongata</name>
    <dbReference type="NCBI Taxonomy" id="89044"/>
    <lineage>
        <taxon>Eukaryota</taxon>
        <taxon>Sar</taxon>
        <taxon>Stramenopiles</taxon>
        <taxon>Ochrophyta</taxon>
        <taxon>Chrysophyceae</taxon>
        <taxon>Chromulinales</taxon>
        <taxon>Chromulinaceae</taxon>
        <taxon>Spumella</taxon>
    </lineage>
</organism>
<dbReference type="GO" id="GO:0097550">
    <property type="term" value="C:transcription preinitiation complex"/>
    <property type="evidence" value="ECO:0007669"/>
    <property type="project" value="TreeGrafter"/>
</dbReference>
<keyword evidence="8" id="KW-0804">Transcription</keyword>
<dbReference type="FunFam" id="1.10.472.10:FF:000007">
    <property type="entry name" value="Transcription factor IIIB 90 kDa subunit"/>
    <property type="match status" value="1"/>
</dbReference>
<feature type="compositionally biased region" description="Polar residues" evidence="12">
    <location>
        <begin position="757"/>
        <end position="767"/>
    </location>
</feature>
<evidence type="ECO:0000256" key="6">
    <source>
        <dbReference type="ARBA" id="ARBA00023015"/>
    </source>
</evidence>
<feature type="compositionally biased region" description="Low complexity" evidence="12">
    <location>
        <begin position="417"/>
        <end position="428"/>
    </location>
</feature>
<dbReference type="GO" id="GO:0000995">
    <property type="term" value="F:RNA polymerase III general transcription initiation factor activity"/>
    <property type="evidence" value="ECO:0007669"/>
    <property type="project" value="TreeGrafter"/>
</dbReference>
<feature type="compositionally biased region" description="Low complexity" evidence="12">
    <location>
        <begin position="908"/>
        <end position="943"/>
    </location>
</feature>
<dbReference type="GO" id="GO:0005634">
    <property type="term" value="C:nucleus"/>
    <property type="evidence" value="ECO:0007669"/>
    <property type="project" value="UniProtKB-SubCell"/>
</dbReference>
<dbReference type="PANTHER" id="PTHR11618:SF4">
    <property type="entry name" value="TRANSCRIPTION FACTOR IIIB 90 KDA SUBUNIT"/>
    <property type="match status" value="1"/>
</dbReference>
<feature type="region of interest" description="Disordered" evidence="12">
    <location>
        <begin position="895"/>
        <end position="979"/>
    </location>
</feature>
<evidence type="ECO:0000256" key="11">
    <source>
        <dbReference type="PROSITE-ProRule" id="PRU00469"/>
    </source>
</evidence>
<feature type="region of interest" description="Disordered" evidence="12">
    <location>
        <begin position="387"/>
        <end position="449"/>
    </location>
</feature>
<comment type="subcellular location">
    <subcellularLocation>
        <location evidence="1">Nucleus</location>
    </subcellularLocation>
</comment>
<name>A0A7S3HIT3_9STRA</name>
<keyword evidence="7" id="KW-0010">Activator</keyword>
<feature type="domain" description="TFIIB-type" evidence="13">
    <location>
        <begin position="1"/>
        <end position="30"/>
    </location>
</feature>
<dbReference type="GO" id="GO:0000126">
    <property type="term" value="C:transcription factor TFIIIB complex"/>
    <property type="evidence" value="ECO:0007669"/>
    <property type="project" value="TreeGrafter"/>
</dbReference>
<gene>
    <name evidence="14" type="ORF">SELO1098_LOCUS25017</name>
</gene>
<dbReference type="Pfam" id="PF07741">
    <property type="entry name" value="BRF1"/>
    <property type="match status" value="1"/>
</dbReference>
<protein>
    <recommendedName>
        <fullName evidence="10">B-related factor 1</fullName>
    </recommendedName>
</protein>
<dbReference type="Pfam" id="PF00382">
    <property type="entry name" value="TFIIB"/>
    <property type="match status" value="2"/>
</dbReference>
<dbReference type="Gene3D" id="1.10.472.10">
    <property type="entry name" value="Cyclin-like"/>
    <property type="match status" value="2"/>
</dbReference>
<evidence type="ECO:0000256" key="2">
    <source>
        <dbReference type="ARBA" id="ARBA00010857"/>
    </source>
</evidence>
<feature type="region of interest" description="Disordered" evidence="12">
    <location>
        <begin position="58"/>
        <end position="78"/>
    </location>
</feature>
<sequence length="979" mass="104681">MKCPKCSSRDIDFQESIGQSICVNCGTVVEENAIVSSIEFQESGDRSHVVGQYISASASKPYSGGRPMGSHGENRDPRDATLVNARRTISQVAGSLRLPPLYVDRAYRLYQLALQRNFIFGRKQLHVVATCLYIICRQEKSPHLLIDFSDSLQINVYVLGKSFLQFSKVLNLNLPVVDPSLYIHRYATRLDLGDSRAQVVATSLRIITRLKKDWITTGRRPDGICALAMLIAARAHDFEVNQDVICKLFRVSPDLLRRRIEEFKSIPSAQLTLEQFHNNDAEIEYDPPSYIRSVVEHLHAQQARQIASSAASGSSVYDDQSVDLEPLRVHLALPVDNSESPLVSKNDNLLHDSSAKLHGLKNTLRGGDASVNVLVAAANIELGRTRAAKQSLAAGKTTVSDKKGKVSNKRKTRGKAGNNTTSGESTSESDAHSSSEEEGGRNDVLGNVDNLEADEVYNKNGGYSSDEDNNWYGTRPQNAFFRTKIADINITVPVPGLKRRRKQTEAYQLKLQQRKDLYEDVYNDVREGCENTASVEVLEALQKEAQQIEDAVDGVGGWGESQAMSRIKERRIVLCLDNSKSTYTPGGASSNAGAASAGTNGSSSSSAGQSTGKVKFRKLNNGADASLSVTKSETSAAATTVIASATTDNEPGEKEGDGEVEKEANKEIELDEVDPDSVLDGELGRYLLSEEEQRKRSLIWEKAFRPFMDERESKRKARERDQSATNASEKYTQSGKLRRKYARKAAEGGKNGAAGAPTTSQAVMAQQQSKASKKINYDALKGVFDTNGSFAAPSASAAATSSSTSATTSSAFDTMGTASLLGGQAYLDSLLGLSQPFAAVTSASTGASALTGASAGGSVFNKDVRQTVLGSSIAAKTSANSQRGGGARGRVLSAGTTAVSGTRSSKLGPAASAAPGIPSAGSAAPAGANSAAASTANNANNAAYNDDLNDADEGEEDQLLYEGGGGDDDGYDDFEDEYY</sequence>
<dbReference type="GO" id="GO:0070897">
    <property type="term" value="P:transcription preinitiation complex assembly"/>
    <property type="evidence" value="ECO:0007669"/>
    <property type="project" value="InterPro"/>
</dbReference>
<feature type="compositionally biased region" description="Low complexity" evidence="12">
    <location>
        <begin position="634"/>
        <end position="647"/>
    </location>
</feature>
<feature type="compositionally biased region" description="Basic and acidic residues" evidence="12">
    <location>
        <begin position="429"/>
        <end position="441"/>
    </location>
</feature>
<keyword evidence="5" id="KW-0862">Zinc</keyword>
<evidence type="ECO:0000313" key="14">
    <source>
        <dbReference type="EMBL" id="CAE0296165.1"/>
    </source>
</evidence>
<keyword evidence="4 11" id="KW-0863">Zinc-finger</keyword>
<dbReference type="PRINTS" id="PR00685">
    <property type="entry name" value="TIFACTORIIB"/>
</dbReference>
<evidence type="ECO:0000256" key="5">
    <source>
        <dbReference type="ARBA" id="ARBA00022833"/>
    </source>
</evidence>
<dbReference type="PROSITE" id="PS51134">
    <property type="entry name" value="ZF_TFIIB"/>
    <property type="match status" value="1"/>
</dbReference>
<feature type="compositionally biased region" description="Low complexity" evidence="12">
    <location>
        <begin position="586"/>
        <end position="612"/>
    </location>
</feature>
<dbReference type="Gene3D" id="2.20.25.10">
    <property type="match status" value="1"/>
</dbReference>
<feature type="compositionally biased region" description="Acidic residues" evidence="12">
    <location>
        <begin position="947"/>
        <end position="979"/>
    </location>
</feature>
<evidence type="ECO:0000259" key="13">
    <source>
        <dbReference type="PROSITE" id="PS51134"/>
    </source>
</evidence>
<accession>A0A7S3HIT3</accession>
<dbReference type="Pfam" id="PF08271">
    <property type="entry name" value="Zn_Ribbon_TF"/>
    <property type="match status" value="1"/>
</dbReference>
<feature type="region of interest" description="Disordered" evidence="12">
    <location>
        <begin position="583"/>
        <end position="612"/>
    </location>
</feature>
<dbReference type="InterPro" id="IPR011665">
    <property type="entry name" value="BRF1_TBP-bd_dom"/>
</dbReference>
<keyword evidence="9" id="KW-0539">Nucleus</keyword>
<evidence type="ECO:0000256" key="1">
    <source>
        <dbReference type="ARBA" id="ARBA00004123"/>
    </source>
</evidence>
<evidence type="ECO:0000256" key="12">
    <source>
        <dbReference type="SAM" id="MobiDB-lite"/>
    </source>
</evidence>
<dbReference type="InterPro" id="IPR013150">
    <property type="entry name" value="TFIIB_cyclin"/>
</dbReference>
<dbReference type="CDD" id="cd20554">
    <property type="entry name" value="CYCLIN_TFIIIB90_rpt2"/>
    <property type="match status" value="1"/>
</dbReference>
<dbReference type="InterPro" id="IPR013137">
    <property type="entry name" value="Znf_TFIIB"/>
</dbReference>
<dbReference type="GO" id="GO:0001006">
    <property type="term" value="F:RNA polymerase III type 3 promoter sequence-specific DNA binding"/>
    <property type="evidence" value="ECO:0007669"/>
    <property type="project" value="TreeGrafter"/>
</dbReference>
<feature type="region of interest" description="Disordered" evidence="12">
    <location>
        <begin position="626"/>
        <end position="672"/>
    </location>
</feature>
<evidence type="ECO:0000256" key="8">
    <source>
        <dbReference type="ARBA" id="ARBA00023163"/>
    </source>
</evidence>
<dbReference type="FunFam" id="1.10.472.10:FF:000002">
    <property type="entry name" value="Transcription factor IIIB 90 kDa subunit"/>
    <property type="match status" value="1"/>
</dbReference>